<keyword evidence="6" id="KW-0675">Receptor</keyword>
<keyword evidence="2 6" id="KW-1003">Cell membrane</keyword>
<reference evidence="7" key="1">
    <citation type="submission" date="2022-01" db="EMBL/GenBank/DDBJ databases">
        <authorList>
            <person name="King R."/>
        </authorList>
    </citation>
    <scope>NUCLEOTIDE SEQUENCE</scope>
</reference>
<feature type="transmembrane region" description="Helical" evidence="6">
    <location>
        <begin position="193"/>
        <end position="213"/>
    </location>
</feature>
<dbReference type="GO" id="GO:0005886">
    <property type="term" value="C:plasma membrane"/>
    <property type="evidence" value="ECO:0007669"/>
    <property type="project" value="UniProtKB-SubCell"/>
</dbReference>
<evidence type="ECO:0000256" key="4">
    <source>
        <dbReference type="ARBA" id="ARBA00022989"/>
    </source>
</evidence>
<keyword evidence="4 6" id="KW-1133">Transmembrane helix</keyword>
<comment type="function">
    <text evidence="6">Gustatory receptor which mediates acceptance or avoidance behavior, depending on its substrates.</text>
</comment>
<evidence type="ECO:0000256" key="2">
    <source>
        <dbReference type="ARBA" id="ARBA00022475"/>
    </source>
</evidence>
<protein>
    <recommendedName>
        <fullName evidence="6">Gustatory receptor</fullName>
    </recommendedName>
</protein>
<dbReference type="EMBL" id="OU895880">
    <property type="protein sequence ID" value="CAG9811848.1"/>
    <property type="molecule type" value="Genomic_DNA"/>
</dbReference>
<keyword evidence="3 6" id="KW-0812">Transmembrane</keyword>
<evidence type="ECO:0000256" key="6">
    <source>
        <dbReference type="RuleBase" id="RU363108"/>
    </source>
</evidence>
<feature type="transmembrane region" description="Helical" evidence="6">
    <location>
        <begin position="66"/>
        <end position="90"/>
    </location>
</feature>
<evidence type="ECO:0000256" key="3">
    <source>
        <dbReference type="ARBA" id="ARBA00022692"/>
    </source>
</evidence>
<keyword evidence="8" id="KW-1185">Reference proteome</keyword>
<evidence type="ECO:0000256" key="1">
    <source>
        <dbReference type="ARBA" id="ARBA00004651"/>
    </source>
</evidence>
<comment type="similarity">
    <text evidence="6">Belongs to the insect chemoreceptor superfamily. Gustatory receptor (GR) family.</text>
</comment>
<name>A0A9N9S9G0_9DIPT</name>
<sequence length="388" mass="43992">MFSVKFSNYSGPIFVLVNNLVTVSSMMWIFIKRDAILKILIKLNEIDEIIDQYGIFFDYKKQKMELLIYIGISEVITVVMGIISSLFFIYQYELIDFRFMTLIFNMILYSIIIILVLHYITFMCNIGTRFELLNLCIEKSIEKVPKMHLKIIECVKIYNTVYGTPMLGTFTNFFVWCCMGASTLVVVPKTSTLAIVFLIPGVMSTMLFTFLIIKAAQKITTAKQNSIEILYAKLVKQPEKYDKICISCGGGNQQICWFYQSQFDQSLRTYSRVTNSWAEHIINLMQTYSAQNPFEQPDILSTALSGIVSGNTEMFTTYLNNFAKEIAALTETDVAIVTEAYKSAQFGSPFPLSCIPNLAEAGNVYNNALGKVDDEKSAIERTSHGLDG</sequence>
<comment type="subcellular location">
    <subcellularLocation>
        <location evidence="1 6">Cell membrane</location>
        <topology evidence="1 6">Multi-pass membrane protein</topology>
    </subcellularLocation>
</comment>
<keyword evidence="5 6" id="KW-0472">Membrane</keyword>
<organism evidence="7 8">
    <name type="scientific">Chironomus riparius</name>
    <dbReference type="NCBI Taxonomy" id="315576"/>
    <lineage>
        <taxon>Eukaryota</taxon>
        <taxon>Metazoa</taxon>
        <taxon>Ecdysozoa</taxon>
        <taxon>Arthropoda</taxon>
        <taxon>Hexapoda</taxon>
        <taxon>Insecta</taxon>
        <taxon>Pterygota</taxon>
        <taxon>Neoptera</taxon>
        <taxon>Endopterygota</taxon>
        <taxon>Diptera</taxon>
        <taxon>Nematocera</taxon>
        <taxon>Chironomoidea</taxon>
        <taxon>Chironomidae</taxon>
        <taxon>Chironominae</taxon>
        <taxon>Chironomus</taxon>
    </lineage>
</organism>
<accession>A0A9N9S9G0</accession>
<proteinExistence type="inferred from homology"/>
<reference evidence="7" key="2">
    <citation type="submission" date="2022-10" db="EMBL/GenBank/DDBJ databases">
        <authorList>
            <consortium name="ENA_rothamsted_submissions"/>
            <consortium name="culmorum"/>
            <person name="King R."/>
        </authorList>
    </citation>
    <scope>NUCLEOTIDE SEQUENCE</scope>
</reference>
<feature type="transmembrane region" description="Helical" evidence="6">
    <location>
        <begin position="102"/>
        <end position="122"/>
    </location>
</feature>
<comment type="caution">
    <text evidence="6">Lacks conserved residue(s) required for the propagation of feature annotation.</text>
</comment>
<dbReference type="AlphaFoldDB" id="A0A9N9S9G0"/>
<evidence type="ECO:0000256" key="5">
    <source>
        <dbReference type="ARBA" id="ARBA00023136"/>
    </source>
</evidence>
<dbReference type="GO" id="GO:0007165">
    <property type="term" value="P:signal transduction"/>
    <property type="evidence" value="ECO:0007669"/>
    <property type="project" value="UniProtKB-KW"/>
</dbReference>
<keyword evidence="6" id="KW-0807">Transducer</keyword>
<feature type="transmembrane region" description="Helical" evidence="6">
    <location>
        <begin position="12"/>
        <end position="31"/>
    </location>
</feature>
<dbReference type="Pfam" id="PF08395">
    <property type="entry name" value="7tm_7"/>
    <property type="match status" value="1"/>
</dbReference>
<dbReference type="Proteomes" id="UP001153620">
    <property type="component" value="Chromosome 4"/>
</dbReference>
<dbReference type="GO" id="GO:0050909">
    <property type="term" value="P:sensory perception of taste"/>
    <property type="evidence" value="ECO:0007669"/>
    <property type="project" value="InterPro"/>
</dbReference>
<evidence type="ECO:0000313" key="8">
    <source>
        <dbReference type="Proteomes" id="UP001153620"/>
    </source>
</evidence>
<dbReference type="InterPro" id="IPR013604">
    <property type="entry name" value="7TM_chemorcpt"/>
</dbReference>
<gene>
    <name evidence="7" type="ORF">CHIRRI_LOCUS14655</name>
</gene>
<evidence type="ECO:0000313" key="7">
    <source>
        <dbReference type="EMBL" id="CAG9811848.1"/>
    </source>
</evidence>